<accession>A0A7S8HVG2</accession>
<evidence type="ECO:0000313" key="2">
    <source>
        <dbReference type="EMBL" id="QPC62738.1"/>
    </source>
</evidence>
<feature type="chain" id="PRO_5030940896" description="Glycosyl hydrolases family 2 sugar binding domain-containing protein" evidence="1">
    <location>
        <begin position="21"/>
        <end position="970"/>
    </location>
</feature>
<organism evidence="2 3">
    <name type="scientific">Fusarium culmorum</name>
    <dbReference type="NCBI Taxonomy" id="5516"/>
    <lineage>
        <taxon>Eukaryota</taxon>
        <taxon>Fungi</taxon>
        <taxon>Dikarya</taxon>
        <taxon>Ascomycota</taxon>
        <taxon>Pezizomycotina</taxon>
        <taxon>Sordariomycetes</taxon>
        <taxon>Hypocreomycetidae</taxon>
        <taxon>Hypocreales</taxon>
        <taxon>Nectriaceae</taxon>
        <taxon>Fusarium</taxon>
    </lineage>
</organism>
<dbReference type="Pfam" id="PF17132">
    <property type="entry name" value="Glyco_hydro_106"/>
    <property type="match status" value="1"/>
</dbReference>
<evidence type="ECO:0008006" key="4">
    <source>
        <dbReference type="Google" id="ProtNLM"/>
    </source>
</evidence>
<dbReference type="SUPFAM" id="SSF49785">
    <property type="entry name" value="Galactose-binding domain-like"/>
    <property type="match status" value="1"/>
</dbReference>
<dbReference type="PANTHER" id="PTHR36848">
    <property type="entry name" value="DNA-BINDING PROTEIN (PUTATIVE SECRETED PROTEIN)-RELATED"/>
    <property type="match status" value="1"/>
</dbReference>
<evidence type="ECO:0000313" key="3">
    <source>
        <dbReference type="Proteomes" id="UP000663297"/>
    </source>
</evidence>
<name>A0A7S8HVG2_FUSCU</name>
<dbReference type="PANTHER" id="PTHR36848:SF2">
    <property type="entry name" value="SECRETED PROTEIN"/>
    <property type="match status" value="1"/>
</dbReference>
<dbReference type="Gene3D" id="2.60.120.260">
    <property type="entry name" value="Galactose-binding domain-like"/>
    <property type="match status" value="1"/>
</dbReference>
<dbReference type="InterPro" id="IPR053161">
    <property type="entry name" value="Ulvan_degrading_GH"/>
</dbReference>
<feature type="signal peptide" evidence="1">
    <location>
        <begin position="1"/>
        <end position="20"/>
    </location>
</feature>
<keyword evidence="1" id="KW-0732">Signal</keyword>
<dbReference type="InterPro" id="IPR008979">
    <property type="entry name" value="Galactose-bd-like_sf"/>
</dbReference>
<dbReference type="GO" id="GO:0005975">
    <property type="term" value="P:carbohydrate metabolic process"/>
    <property type="evidence" value="ECO:0007669"/>
    <property type="project" value="InterPro"/>
</dbReference>
<gene>
    <name evidence="2" type="ORF">HYE67_004969</name>
</gene>
<protein>
    <recommendedName>
        <fullName evidence="4">Glycosyl hydrolases family 2 sugar binding domain-containing protein</fullName>
    </recommendedName>
</protein>
<evidence type="ECO:0000256" key="1">
    <source>
        <dbReference type="SAM" id="SignalP"/>
    </source>
</evidence>
<proteinExistence type="predicted"/>
<reference evidence="2" key="1">
    <citation type="submission" date="2020-11" db="EMBL/GenBank/DDBJ databases">
        <title>The chromosome-scale genome resource for two endophytic Fusarium species: F. culmorum and F. pseudograminearum.</title>
        <authorList>
            <person name="Yuan Z."/>
        </authorList>
    </citation>
    <scope>NUCLEOTIDE SEQUENCE</scope>
    <source>
        <strain evidence="2">Class2-1B</strain>
    </source>
</reference>
<sequence length="970" mass="105453">MRLSSCQLLTSTAAIGVVVGQSILPSSNHGSTIKGFEAPAMEYRPRFRYWLPDADVDHDILKNNIQDLKKLGAGGLEFVPFYNYGFGGVNDSKLDTNAFGSPAFKNVLQIALEATKANGLSIDVALGASQGQGVPSKPLTPGLAVQLVYGKTSVKGGAKFDGALPAADINWNENLGYIHPQEKFGGNRLIGVSAAAVASKNVSGDNTYVSLHEKSLVDLTKHVKDGKITWTAPTDQKDATGAKLAAQFWEKNLLSTQIRRLLKEVGKHTWEDSMEIQASLYWSPGFLDRFKTKRGYNVIKYLPLLFHKSTSFQAARAPYNTTFILDNIPDNGQSKYLQDYRTTLNEGYQEYLQEFENWAESLGLSHSCQVGYGVPLDVLADVPIVAVPELESLAFLTPDQMSQFVGAAHLGRRNIISTEIGAVPSGAYSQTIPSLVNLFHEAFAGGVNSMMIHGMTYTGEQLGATWPGFTPFQFIYTEMWSPKQPAWKYMSEMIDYTARNQLVLQKGVPKKDLVFYLYRDPYGMEDQYNGTDLRTRGFSYEYLSPANFGSKALKVSNKVLDPSGAEYRALVLDQQHFITAKAAQKLVELADAGLPIVVIGSVPNTTIGSNGQDVVSKSIAKLQGSKHSNLAFIKSSDDLLDALDKLSVQPRVKTGSEAAGNLYTVWRSDKGSDYLVLVNQGSSATFGITAEVEQGKVPYRLNAWTGQQVAMASFKRSSGKVTFEVSLKQDQTAIIAFTSGKSKTSIISQSKNVVDAFYDSTGDGLTVVLGDTKAASLTLSNGQTKKVPAMSSTDKKKLLNIDISNWNLTLESWVPGPDETKSASVKKAMDLGIQKTLKPWSEISGAQNVSGVGTYTTTFQVPQVPSKDSIAVLQFGSVLNTIQAWVNDKQLPAIDIYDAQVDVSDYLASGSNTIRVEVASTLFNAVKARVNYVKANGIGPAAPALYTSADWQKHGLVRPVSLTSLRKVTL</sequence>
<dbReference type="EMBL" id="CP064748">
    <property type="protein sequence ID" value="QPC62738.1"/>
    <property type="molecule type" value="Genomic_DNA"/>
</dbReference>
<dbReference type="AlphaFoldDB" id="A0A7S8HVG2"/>
<dbReference type="GO" id="GO:0004553">
    <property type="term" value="F:hydrolase activity, hydrolyzing O-glycosyl compounds"/>
    <property type="evidence" value="ECO:0007669"/>
    <property type="project" value="InterPro"/>
</dbReference>
<dbReference type="Proteomes" id="UP000663297">
    <property type="component" value="Chromosome 2"/>
</dbReference>